<feature type="compositionally biased region" description="Low complexity" evidence="7">
    <location>
        <begin position="67"/>
        <end position="89"/>
    </location>
</feature>
<dbReference type="InterPro" id="IPR039621">
    <property type="entry name" value="BG1-like"/>
</dbReference>
<name>A0AAQ3KC98_9LILI</name>
<protein>
    <submittedName>
        <fullName evidence="8">Protein BIG GRAIN 1-like</fullName>
    </submittedName>
</protein>
<keyword evidence="6" id="KW-0927">Auxin signaling pathway</keyword>
<evidence type="ECO:0000256" key="2">
    <source>
        <dbReference type="ARBA" id="ARBA00010067"/>
    </source>
</evidence>
<accession>A0AAQ3KC98</accession>
<keyword evidence="4" id="KW-1003">Cell membrane</keyword>
<evidence type="ECO:0000256" key="1">
    <source>
        <dbReference type="ARBA" id="ARBA00004236"/>
    </source>
</evidence>
<dbReference type="PANTHER" id="PTHR33541:SF28">
    <property type="entry name" value="PROTEIN BIG GRAIN 1-LIKE A"/>
    <property type="match status" value="1"/>
</dbReference>
<dbReference type="PANTHER" id="PTHR33541">
    <property type="entry name" value="PROTEIN BIG GRAIN 1-LIKE A-RELATED"/>
    <property type="match status" value="1"/>
</dbReference>
<evidence type="ECO:0000256" key="7">
    <source>
        <dbReference type="SAM" id="MobiDB-lite"/>
    </source>
</evidence>
<dbReference type="GO" id="GO:0009734">
    <property type="term" value="P:auxin-activated signaling pathway"/>
    <property type="evidence" value="ECO:0007669"/>
    <property type="project" value="UniProtKB-KW"/>
</dbReference>
<sequence>MERRAKEERSRRGYQNPSFASTLLDAIYRSIDESDADGAPDAAPAAVSSGQWRAAAVTGPVSLPRLSTSSSSDNSSFGGFSSEPGSAASHRARIRASRPPPPQRVSSPQPAAHHRDKTKSSAIGSKIRDTGRLKAPVSPGARFASFLNSLFAKAAGKPRKSNTASDNAPYSTAAPVANYSGSCLVKTASSTRKVAEDEGVLKQSLRFHPTANVMLEGQQRAYDGEGTRTKEKKKRREGVRKRVEELLRGLEEEEEMSDSSSDLFELENLTVEIGGYMDELPVYETTHLGSTSRAISSGLH</sequence>
<evidence type="ECO:0000313" key="9">
    <source>
        <dbReference type="Proteomes" id="UP001327560"/>
    </source>
</evidence>
<keyword evidence="3" id="KW-0813">Transport</keyword>
<comment type="subcellular location">
    <subcellularLocation>
        <location evidence="1">Cell membrane</location>
    </subcellularLocation>
</comment>
<keyword evidence="9" id="KW-1185">Reference proteome</keyword>
<organism evidence="8 9">
    <name type="scientific">Canna indica</name>
    <name type="common">Indian-shot</name>
    <dbReference type="NCBI Taxonomy" id="4628"/>
    <lineage>
        <taxon>Eukaryota</taxon>
        <taxon>Viridiplantae</taxon>
        <taxon>Streptophyta</taxon>
        <taxon>Embryophyta</taxon>
        <taxon>Tracheophyta</taxon>
        <taxon>Spermatophyta</taxon>
        <taxon>Magnoliopsida</taxon>
        <taxon>Liliopsida</taxon>
        <taxon>Zingiberales</taxon>
        <taxon>Cannaceae</taxon>
        <taxon>Canna</taxon>
    </lineage>
</organism>
<dbReference type="GO" id="GO:0005886">
    <property type="term" value="C:plasma membrane"/>
    <property type="evidence" value="ECO:0007669"/>
    <property type="project" value="UniProtKB-SubCell"/>
</dbReference>
<dbReference type="EMBL" id="CP136893">
    <property type="protein sequence ID" value="WOL03917.1"/>
    <property type="molecule type" value="Genomic_DNA"/>
</dbReference>
<keyword evidence="5" id="KW-0472">Membrane</keyword>
<evidence type="ECO:0000256" key="5">
    <source>
        <dbReference type="ARBA" id="ARBA00023136"/>
    </source>
</evidence>
<evidence type="ECO:0000256" key="6">
    <source>
        <dbReference type="ARBA" id="ARBA00023294"/>
    </source>
</evidence>
<dbReference type="Proteomes" id="UP001327560">
    <property type="component" value="Chromosome 4"/>
</dbReference>
<evidence type="ECO:0000256" key="4">
    <source>
        <dbReference type="ARBA" id="ARBA00022475"/>
    </source>
</evidence>
<comment type="similarity">
    <text evidence="2">Belongs to the BIG GRAIN 1 (BG1) plant protein family.</text>
</comment>
<feature type="region of interest" description="Disordered" evidence="7">
    <location>
        <begin position="34"/>
        <end position="137"/>
    </location>
</feature>
<reference evidence="8 9" key="1">
    <citation type="submission" date="2023-10" db="EMBL/GenBank/DDBJ databases">
        <title>Chromosome-scale genome assembly provides insights into flower coloration mechanisms of Canna indica.</title>
        <authorList>
            <person name="Li C."/>
        </authorList>
    </citation>
    <scope>NUCLEOTIDE SEQUENCE [LARGE SCALE GENOMIC DNA]</scope>
    <source>
        <tissue evidence="8">Flower</tissue>
    </source>
</reference>
<dbReference type="AlphaFoldDB" id="A0AAQ3KC98"/>
<evidence type="ECO:0000256" key="3">
    <source>
        <dbReference type="ARBA" id="ARBA00022448"/>
    </source>
</evidence>
<gene>
    <name evidence="8" type="ORF">Cni_G12637</name>
</gene>
<proteinExistence type="inferred from homology"/>
<evidence type="ECO:0000313" key="8">
    <source>
        <dbReference type="EMBL" id="WOL03917.1"/>
    </source>
</evidence>